<dbReference type="PANTHER" id="PTHR40036:SF1">
    <property type="entry name" value="MACROCIN O-METHYLTRANSFERASE"/>
    <property type="match status" value="1"/>
</dbReference>
<dbReference type="PANTHER" id="PTHR40036">
    <property type="entry name" value="MACROCIN O-METHYLTRANSFERASE"/>
    <property type="match status" value="1"/>
</dbReference>
<sequence>MSAGNNIKKILWNIARWIPFTPWYKQRHWTTNEYMAFAHDNMRYLFLSIARFAHINRPIEGYYMEFGSHEGRTMRLAWKHFQYLFNWDFVAFDSFEGLPEIEKIDRQKIWEKGRLKTGEEDFIRIVTGAGMPKNRLTTVKGFYDESLVPELQKKMLPKKAAVVYVDCDLYKSTVPVLKFIVPFLQEGTVVVFDDWNCFYGDPEKGERKAWAEFLAANPSLKFERFVHTNEAQAFICVNAGNSKSV</sequence>
<name>A0A1D2QPH4_9GAMM</name>
<gene>
    <name evidence="1" type="ORF">AB835_08585</name>
</gene>
<dbReference type="SUPFAM" id="SSF53335">
    <property type="entry name" value="S-adenosyl-L-methionine-dependent methyltransferases"/>
    <property type="match status" value="1"/>
</dbReference>
<dbReference type="AlphaFoldDB" id="A0A1D2QPH4"/>
<protein>
    <recommendedName>
        <fullName evidence="3">Methyltransferase</fullName>
    </recommendedName>
</protein>
<evidence type="ECO:0008006" key="3">
    <source>
        <dbReference type="Google" id="ProtNLM"/>
    </source>
</evidence>
<dbReference type="Pfam" id="PF05711">
    <property type="entry name" value="TylF"/>
    <property type="match status" value="1"/>
</dbReference>
<dbReference type="Gene3D" id="3.40.50.150">
    <property type="entry name" value="Vaccinia Virus protein VP39"/>
    <property type="match status" value="1"/>
</dbReference>
<evidence type="ECO:0000313" key="2">
    <source>
        <dbReference type="Proteomes" id="UP000242502"/>
    </source>
</evidence>
<dbReference type="InterPro" id="IPR029063">
    <property type="entry name" value="SAM-dependent_MTases_sf"/>
</dbReference>
<comment type="caution">
    <text evidence="1">The sequence shown here is derived from an EMBL/GenBank/DDBJ whole genome shotgun (WGS) entry which is preliminary data.</text>
</comment>
<dbReference type="InterPro" id="IPR008884">
    <property type="entry name" value="TylF_MeTrfase"/>
</dbReference>
<evidence type="ECO:0000313" key="1">
    <source>
        <dbReference type="EMBL" id="ODS23481.1"/>
    </source>
</evidence>
<organism evidence="1 2">
    <name type="scientific">Candidatus Endobugula sertula</name>
    <name type="common">Bugula neritina bacterial symbiont</name>
    <dbReference type="NCBI Taxonomy" id="62101"/>
    <lineage>
        <taxon>Bacteria</taxon>
        <taxon>Pseudomonadati</taxon>
        <taxon>Pseudomonadota</taxon>
        <taxon>Gammaproteobacteria</taxon>
        <taxon>Cellvibrionales</taxon>
        <taxon>Cellvibrionaceae</taxon>
        <taxon>Candidatus Endobugula</taxon>
    </lineage>
</organism>
<reference evidence="1 2" key="1">
    <citation type="journal article" date="2016" name="Appl. Environ. Microbiol.">
        <title>Lack of Overt Genome Reduction in the Bryostatin-Producing Bryozoan Symbiont "Candidatus Endobugula sertula".</title>
        <authorList>
            <person name="Miller I.J."/>
            <person name="Vanee N."/>
            <person name="Fong S.S."/>
            <person name="Lim-Fong G.E."/>
            <person name="Kwan J.C."/>
        </authorList>
    </citation>
    <scope>NUCLEOTIDE SEQUENCE [LARGE SCALE GENOMIC DNA]</scope>
    <source>
        <strain evidence="1">AB1-4</strain>
    </source>
</reference>
<dbReference type="Proteomes" id="UP000242502">
    <property type="component" value="Unassembled WGS sequence"/>
</dbReference>
<proteinExistence type="predicted"/>
<dbReference type="EMBL" id="MDLC01000027">
    <property type="protein sequence ID" value="ODS23481.1"/>
    <property type="molecule type" value="Genomic_DNA"/>
</dbReference>
<dbReference type="STRING" id="62101.AB835_08585"/>
<accession>A0A1D2QPH4</accession>